<name>A0ABW5TN97_9SPHI</name>
<sequence length="295" mass="34107">MKNIFFFFLFLNFYTNSFCNTADSKITLNTNPTLISDSLKKSTKSLIIRSSLNQLDQNIYLSSLNDYSFLKNNLRFFDNGFNRKQSKFNEILAINALHNNDLKTSLYYLNHVFTVTTDSLQKAKTTQNLIKIYQQIGNYQQAQYFIYYSKQHYGLFLTFKERYNLQTLEAKNAFELGFTKKAENIIIQQLLPKSNRFGGKYAEYKCYLLLGKVYLKAKSLVQAKWFFIQANSLAIQQNNTNGRIETYLLLARAKIIANDKNVALEDLAKARELIGGNNSIYLVDLNKLYALAKGS</sequence>
<dbReference type="InterPro" id="IPR011990">
    <property type="entry name" value="TPR-like_helical_dom_sf"/>
</dbReference>
<accession>A0ABW5TN97</accession>
<comment type="caution">
    <text evidence="1">The sequence shown here is derived from an EMBL/GenBank/DDBJ whole genome shotgun (WGS) entry which is preliminary data.</text>
</comment>
<dbReference type="RefSeq" id="WP_379044477.1">
    <property type="nucleotide sequence ID" value="NZ_JBHSKW010000042.1"/>
</dbReference>
<proteinExistence type="predicted"/>
<dbReference type="Proteomes" id="UP001597546">
    <property type="component" value="Unassembled WGS sequence"/>
</dbReference>
<keyword evidence="2" id="KW-1185">Reference proteome</keyword>
<protein>
    <recommendedName>
        <fullName evidence="3">Tetratricopeptide repeat-containing protein</fullName>
    </recommendedName>
</protein>
<organism evidence="1 2">
    <name type="scientific">Pedobacter alpinus</name>
    <dbReference type="NCBI Taxonomy" id="1590643"/>
    <lineage>
        <taxon>Bacteria</taxon>
        <taxon>Pseudomonadati</taxon>
        <taxon>Bacteroidota</taxon>
        <taxon>Sphingobacteriia</taxon>
        <taxon>Sphingobacteriales</taxon>
        <taxon>Sphingobacteriaceae</taxon>
        <taxon>Pedobacter</taxon>
    </lineage>
</organism>
<reference evidence="2" key="1">
    <citation type="journal article" date="2019" name="Int. J. Syst. Evol. Microbiol.">
        <title>The Global Catalogue of Microorganisms (GCM) 10K type strain sequencing project: providing services to taxonomists for standard genome sequencing and annotation.</title>
        <authorList>
            <consortium name="The Broad Institute Genomics Platform"/>
            <consortium name="The Broad Institute Genome Sequencing Center for Infectious Disease"/>
            <person name="Wu L."/>
            <person name="Ma J."/>
        </authorList>
    </citation>
    <scope>NUCLEOTIDE SEQUENCE [LARGE SCALE GENOMIC DNA]</scope>
    <source>
        <strain evidence="2">KCTC 42456</strain>
    </source>
</reference>
<evidence type="ECO:0008006" key="3">
    <source>
        <dbReference type="Google" id="ProtNLM"/>
    </source>
</evidence>
<dbReference type="EMBL" id="JBHULV010000008">
    <property type="protein sequence ID" value="MFD2730751.1"/>
    <property type="molecule type" value="Genomic_DNA"/>
</dbReference>
<evidence type="ECO:0000313" key="2">
    <source>
        <dbReference type="Proteomes" id="UP001597546"/>
    </source>
</evidence>
<evidence type="ECO:0000313" key="1">
    <source>
        <dbReference type="EMBL" id="MFD2730751.1"/>
    </source>
</evidence>
<gene>
    <name evidence="1" type="ORF">ACFSSE_03470</name>
</gene>
<dbReference type="SUPFAM" id="SSF48452">
    <property type="entry name" value="TPR-like"/>
    <property type="match status" value="1"/>
</dbReference>